<dbReference type="RefSeq" id="WP_253672342.1">
    <property type="nucleotide sequence ID" value="NZ_JAMTCP010000042.1"/>
</dbReference>
<evidence type="ECO:0000313" key="3">
    <source>
        <dbReference type="EMBL" id="MCP2261480.1"/>
    </source>
</evidence>
<dbReference type="Proteomes" id="UP001205311">
    <property type="component" value="Unassembled WGS sequence"/>
</dbReference>
<feature type="region of interest" description="Disordered" evidence="1">
    <location>
        <begin position="112"/>
        <end position="136"/>
    </location>
</feature>
<evidence type="ECO:0000259" key="2">
    <source>
        <dbReference type="Pfam" id="PF01370"/>
    </source>
</evidence>
<dbReference type="InterPro" id="IPR051783">
    <property type="entry name" value="NAD(P)-dependent_oxidoreduct"/>
</dbReference>
<gene>
    <name evidence="3" type="ORF">LX15_005206</name>
</gene>
<accession>A0ABT1I133</accession>
<sequence>MTRYLVTGAAGFVGRRLVRHLLRAGHEVTALVRSAPRHDDLSGARLVVGELVSGAGLAEATRGVECVVHLAGVTRSVDAVGFFRGNAVATRRLVTALAELPEPPRLVHCSSLAAAGPSAPGRPRDETEPPAPVSAYGRSKLAGEQAVRAAAGRLPASVVRPSIVYGPGDQQFLPTLLPWVRRGLLPRVGGGRWFSLVHVDDLCVALVAAAERGARLSADDPAEGVYFVSDGVEHQPEDVAAALGPALGRPAPRVVTVPGPVALALAVGAGWARRARGGVPVVTLDKLREARHPAWTCSPARARRDLGFAAAVDLATGLADALRPGRGPTTGDGGPADNAAGSP</sequence>
<dbReference type="InterPro" id="IPR001509">
    <property type="entry name" value="Epimerase_deHydtase"/>
</dbReference>
<dbReference type="Pfam" id="PF01370">
    <property type="entry name" value="Epimerase"/>
    <property type="match status" value="1"/>
</dbReference>
<protein>
    <submittedName>
        <fullName evidence="3">Nucleoside-diphosphate-sugar epimerase</fullName>
    </submittedName>
</protein>
<feature type="region of interest" description="Disordered" evidence="1">
    <location>
        <begin position="320"/>
        <end position="343"/>
    </location>
</feature>
<dbReference type="SUPFAM" id="SSF51735">
    <property type="entry name" value="NAD(P)-binding Rossmann-fold domains"/>
    <property type="match status" value="1"/>
</dbReference>
<evidence type="ECO:0000256" key="1">
    <source>
        <dbReference type="SAM" id="MobiDB-lite"/>
    </source>
</evidence>
<feature type="compositionally biased region" description="Low complexity" evidence="1">
    <location>
        <begin position="112"/>
        <end position="121"/>
    </location>
</feature>
<organism evidence="3 4">
    <name type="scientific">Streptoalloteichus tenebrarius (strain ATCC 17920 / DSM 40477 / JCM 4838 / CBS 697.72 / NBRC 16177 / NCIMB 11028 / NRRL B-12390 / A12253. 1 / ISP 5477)</name>
    <name type="common">Streptomyces tenebrarius</name>
    <dbReference type="NCBI Taxonomy" id="1933"/>
    <lineage>
        <taxon>Bacteria</taxon>
        <taxon>Bacillati</taxon>
        <taxon>Actinomycetota</taxon>
        <taxon>Actinomycetes</taxon>
        <taxon>Pseudonocardiales</taxon>
        <taxon>Pseudonocardiaceae</taxon>
        <taxon>Streptoalloteichus</taxon>
    </lineage>
</organism>
<feature type="domain" description="NAD-dependent epimerase/dehydratase" evidence="2">
    <location>
        <begin position="5"/>
        <end position="213"/>
    </location>
</feature>
<name>A0ABT1I133_STRSD</name>
<proteinExistence type="predicted"/>
<evidence type="ECO:0000313" key="4">
    <source>
        <dbReference type="Proteomes" id="UP001205311"/>
    </source>
</evidence>
<dbReference type="EMBL" id="JAMTCP010000042">
    <property type="protein sequence ID" value="MCP2261480.1"/>
    <property type="molecule type" value="Genomic_DNA"/>
</dbReference>
<dbReference type="InterPro" id="IPR036291">
    <property type="entry name" value="NAD(P)-bd_dom_sf"/>
</dbReference>
<dbReference type="Gene3D" id="3.40.50.720">
    <property type="entry name" value="NAD(P)-binding Rossmann-like Domain"/>
    <property type="match status" value="1"/>
</dbReference>
<dbReference type="PANTHER" id="PTHR48079:SF6">
    <property type="entry name" value="NAD(P)-BINDING DOMAIN-CONTAINING PROTEIN-RELATED"/>
    <property type="match status" value="1"/>
</dbReference>
<comment type="caution">
    <text evidence="3">The sequence shown here is derived from an EMBL/GenBank/DDBJ whole genome shotgun (WGS) entry which is preliminary data.</text>
</comment>
<keyword evidence="4" id="KW-1185">Reference proteome</keyword>
<reference evidence="3 4" key="1">
    <citation type="submission" date="2022-06" db="EMBL/GenBank/DDBJ databases">
        <title>Genomic Encyclopedia of Archaeal and Bacterial Type Strains, Phase II (KMG-II): from individual species to whole genera.</title>
        <authorList>
            <person name="Goeker M."/>
        </authorList>
    </citation>
    <scope>NUCLEOTIDE SEQUENCE [LARGE SCALE GENOMIC DNA]</scope>
    <source>
        <strain evidence="3 4">DSM 40477</strain>
    </source>
</reference>
<dbReference type="PANTHER" id="PTHR48079">
    <property type="entry name" value="PROTEIN YEEZ"/>
    <property type="match status" value="1"/>
</dbReference>